<evidence type="ECO:0000313" key="1">
    <source>
        <dbReference type="EMBL" id="GAJ23994.1"/>
    </source>
</evidence>
<name>X1V2U0_9ZZZZ</name>
<comment type="caution">
    <text evidence="1">The sequence shown here is derived from an EMBL/GenBank/DDBJ whole genome shotgun (WGS) entry which is preliminary data.</text>
</comment>
<feature type="non-terminal residue" evidence="1">
    <location>
        <position position="69"/>
    </location>
</feature>
<sequence length="69" mass="7688">MTAETFSRPIYLTKLPWGGAAISVDTDCGRAPVLVFSSWESFTEFASAVQDFYNEMKPGAPDIYKQIFS</sequence>
<dbReference type="AlphaFoldDB" id="X1V2U0"/>
<dbReference type="EMBL" id="BARW01038648">
    <property type="protein sequence ID" value="GAJ23994.1"/>
    <property type="molecule type" value="Genomic_DNA"/>
</dbReference>
<reference evidence="1" key="1">
    <citation type="journal article" date="2014" name="Front. Microbiol.">
        <title>High frequency of phylogenetically diverse reductive dehalogenase-homologous genes in deep subseafloor sedimentary metagenomes.</title>
        <authorList>
            <person name="Kawai M."/>
            <person name="Futagami T."/>
            <person name="Toyoda A."/>
            <person name="Takaki Y."/>
            <person name="Nishi S."/>
            <person name="Hori S."/>
            <person name="Arai W."/>
            <person name="Tsubouchi T."/>
            <person name="Morono Y."/>
            <person name="Uchiyama I."/>
            <person name="Ito T."/>
            <person name="Fujiyama A."/>
            <person name="Inagaki F."/>
            <person name="Takami H."/>
        </authorList>
    </citation>
    <scope>NUCLEOTIDE SEQUENCE</scope>
    <source>
        <strain evidence="1">Expedition CK06-06</strain>
    </source>
</reference>
<proteinExistence type="predicted"/>
<protein>
    <submittedName>
        <fullName evidence="1">Uncharacterized protein</fullName>
    </submittedName>
</protein>
<gene>
    <name evidence="1" type="ORF">S12H4_59233</name>
</gene>
<accession>X1V2U0</accession>
<organism evidence="1">
    <name type="scientific">marine sediment metagenome</name>
    <dbReference type="NCBI Taxonomy" id="412755"/>
    <lineage>
        <taxon>unclassified sequences</taxon>
        <taxon>metagenomes</taxon>
        <taxon>ecological metagenomes</taxon>
    </lineage>
</organism>